<evidence type="ECO:0000313" key="1">
    <source>
        <dbReference type="EMBL" id="TNN42036.1"/>
    </source>
</evidence>
<accession>A0A4Z2FLA7</accession>
<comment type="caution">
    <text evidence="1">The sequence shown here is derived from an EMBL/GenBank/DDBJ whole genome shotgun (WGS) entry which is preliminary data.</text>
</comment>
<evidence type="ECO:0000313" key="2">
    <source>
        <dbReference type="Proteomes" id="UP000314294"/>
    </source>
</evidence>
<keyword evidence="2" id="KW-1185">Reference proteome</keyword>
<dbReference type="OrthoDB" id="10624514at2759"/>
<proteinExistence type="predicted"/>
<organism evidence="1 2">
    <name type="scientific">Liparis tanakae</name>
    <name type="common">Tanaka's snailfish</name>
    <dbReference type="NCBI Taxonomy" id="230148"/>
    <lineage>
        <taxon>Eukaryota</taxon>
        <taxon>Metazoa</taxon>
        <taxon>Chordata</taxon>
        <taxon>Craniata</taxon>
        <taxon>Vertebrata</taxon>
        <taxon>Euteleostomi</taxon>
        <taxon>Actinopterygii</taxon>
        <taxon>Neopterygii</taxon>
        <taxon>Teleostei</taxon>
        <taxon>Neoteleostei</taxon>
        <taxon>Acanthomorphata</taxon>
        <taxon>Eupercaria</taxon>
        <taxon>Perciformes</taxon>
        <taxon>Cottioidei</taxon>
        <taxon>Cottales</taxon>
        <taxon>Liparidae</taxon>
        <taxon>Liparis</taxon>
    </lineage>
</organism>
<sequence>MPSALKNVSSPIDEVIARLRMHSMVLMVMTTASEPSLVQGTWIRSSWMWPLMNSEFKTAKNTSVIHYLFQHIQLQVQLAEHHISSPERQLQASEAYATERSILRADSVYLIAREHIPVSPSRCLSRAWFWSQTRLKVDQRARPSGSGFFLIQPPQANW</sequence>
<name>A0A4Z2FLA7_9TELE</name>
<protein>
    <submittedName>
        <fullName evidence="1">Uncharacterized protein</fullName>
    </submittedName>
</protein>
<dbReference type="AlphaFoldDB" id="A0A4Z2FLA7"/>
<gene>
    <name evidence="1" type="ORF">EYF80_047783</name>
</gene>
<dbReference type="Proteomes" id="UP000314294">
    <property type="component" value="Unassembled WGS sequence"/>
</dbReference>
<reference evidence="1 2" key="1">
    <citation type="submission" date="2019-03" db="EMBL/GenBank/DDBJ databases">
        <title>First draft genome of Liparis tanakae, snailfish: a comprehensive survey of snailfish specific genes.</title>
        <authorList>
            <person name="Kim W."/>
            <person name="Song I."/>
            <person name="Jeong J.-H."/>
            <person name="Kim D."/>
            <person name="Kim S."/>
            <person name="Ryu S."/>
            <person name="Song J.Y."/>
            <person name="Lee S.K."/>
        </authorList>
    </citation>
    <scope>NUCLEOTIDE SEQUENCE [LARGE SCALE GENOMIC DNA]</scope>
    <source>
        <tissue evidence="1">Muscle</tissue>
    </source>
</reference>
<dbReference type="EMBL" id="SRLO01001065">
    <property type="protein sequence ID" value="TNN42036.1"/>
    <property type="molecule type" value="Genomic_DNA"/>
</dbReference>